<proteinExistence type="predicted"/>
<sequence>MMRSVTSLPCQLFDFEPIEDSAADLSLVQNQLVQSTVSKHINGTEFLEADGSLYRFYTHSAGETNPAGYSRSGFIASQFFTITTTHFTTQSESYKFSKIIKVSKIFIEIQS</sequence>
<evidence type="ECO:0000313" key="1">
    <source>
        <dbReference type="EMBL" id="CAG6597564.1"/>
    </source>
</evidence>
<name>A0A8D8PDB5_CULPI</name>
<dbReference type="EMBL" id="HBUE01338961">
    <property type="protein sequence ID" value="CAG6597564.1"/>
    <property type="molecule type" value="Transcribed_RNA"/>
</dbReference>
<dbReference type="EMBL" id="HBUE01232137">
    <property type="protein sequence ID" value="CAG6545419.1"/>
    <property type="molecule type" value="Transcribed_RNA"/>
</dbReference>
<accession>A0A8D8PDB5</accession>
<reference evidence="1" key="1">
    <citation type="submission" date="2021-05" db="EMBL/GenBank/DDBJ databases">
        <authorList>
            <person name="Alioto T."/>
            <person name="Alioto T."/>
            <person name="Gomez Garrido J."/>
        </authorList>
    </citation>
    <scope>NUCLEOTIDE SEQUENCE</scope>
</reference>
<protein>
    <submittedName>
        <fullName evidence="1">(northern house mosquito) hypothetical protein</fullName>
    </submittedName>
</protein>
<dbReference type="AlphaFoldDB" id="A0A8D8PDB5"/>
<organism evidence="1">
    <name type="scientific">Culex pipiens</name>
    <name type="common">House mosquito</name>
    <dbReference type="NCBI Taxonomy" id="7175"/>
    <lineage>
        <taxon>Eukaryota</taxon>
        <taxon>Metazoa</taxon>
        <taxon>Ecdysozoa</taxon>
        <taxon>Arthropoda</taxon>
        <taxon>Hexapoda</taxon>
        <taxon>Insecta</taxon>
        <taxon>Pterygota</taxon>
        <taxon>Neoptera</taxon>
        <taxon>Endopterygota</taxon>
        <taxon>Diptera</taxon>
        <taxon>Nematocera</taxon>
        <taxon>Culicoidea</taxon>
        <taxon>Culicidae</taxon>
        <taxon>Culicinae</taxon>
        <taxon>Culicini</taxon>
        <taxon>Culex</taxon>
        <taxon>Culex</taxon>
    </lineage>
</organism>